<dbReference type="RefSeq" id="WP_343872305.1">
    <property type="nucleotide sequence ID" value="NZ_BAAAIX010000007.1"/>
</dbReference>
<keyword evidence="2" id="KW-1185">Reference proteome</keyword>
<proteinExistence type="predicted"/>
<reference evidence="2" key="1">
    <citation type="journal article" date="2019" name="Int. J. Syst. Evol. Microbiol.">
        <title>The Global Catalogue of Microorganisms (GCM) 10K type strain sequencing project: providing services to taxonomists for standard genome sequencing and annotation.</title>
        <authorList>
            <consortium name="The Broad Institute Genomics Platform"/>
            <consortium name="The Broad Institute Genome Sequencing Center for Infectious Disease"/>
            <person name="Wu L."/>
            <person name="Ma J."/>
        </authorList>
    </citation>
    <scope>NUCLEOTIDE SEQUENCE [LARGE SCALE GENOMIC DNA]</scope>
    <source>
        <strain evidence="2">CAIM 431</strain>
    </source>
</reference>
<organism evidence="1 2">
    <name type="scientific">Luteococcus peritonei</name>
    <dbReference type="NCBI Taxonomy" id="88874"/>
    <lineage>
        <taxon>Bacteria</taxon>
        <taxon>Bacillati</taxon>
        <taxon>Actinomycetota</taxon>
        <taxon>Actinomycetes</taxon>
        <taxon>Propionibacteriales</taxon>
        <taxon>Propionibacteriaceae</taxon>
        <taxon>Luteococcus</taxon>
    </lineage>
</organism>
<sequence>MSPDDTPADGEDFARLLSRAVMRRELTLDSIASRLRAAGCPVSTATLSYWQNGRTIPTRISSMRAVSVLERVLLVPPGHLLSALPQGAPTAWRPSMVIPPDAPLRAVLKQMKISLERFHTPVVHMESLVLDEEDRVQRHLVRQVLRAEVDGRITWPVIYKQEDVGDEAPWVVPLLGCQLVQHTQVAEMGLFVGEMTLPQPVRAGDLASIELEVVWTPALQPCLSRALAAPVQYLVMDVTFQGRVPASARHTHTPSFEEDAQARRTPLEVHDNAVQLVQQHAAPGLHAIEWDWPQA</sequence>
<comment type="caution">
    <text evidence="1">The sequence shown here is derived from an EMBL/GenBank/DDBJ whole genome shotgun (WGS) entry which is preliminary data.</text>
</comment>
<dbReference type="EMBL" id="JBHUFZ010000008">
    <property type="protein sequence ID" value="MFD1889303.1"/>
    <property type="molecule type" value="Genomic_DNA"/>
</dbReference>
<accession>A0ABW4RSK6</accession>
<evidence type="ECO:0008006" key="3">
    <source>
        <dbReference type="Google" id="ProtNLM"/>
    </source>
</evidence>
<gene>
    <name evidence="1" type="ORF">ACFSCS_03765</name>
</gene>
<evidence type="ECO:0000313" key="1">
    <source>
        <dbReference type="EMBL" id="MFD1889303.1"/>
    </source>
</evidence>
<protein>
    <recommendedName>
        <fullName evidence="3">XRE family transcriptional regulator</fullName>
    </recommendedName>
</protein>
<evidence type="ECO:0000313" key="2">
    <source>
        <dbReference type="Proteomes" id="UP001597326"/>
    </source>
</evidence>
<name>A0ABW4RSK6_9ACTN</name>
<dbReference type="Proteomes" id="UP001597326">
    <property type="component" value="Unassembled WGS sequence"/>
</dbReference>